<dbReference type="GO" id="GO:0010811">
    <property type="term" value="P:positive regulation of cell-substrate adhesion"/>
    <property type="evidence" value="ECO:0007669"/>
    <property type="project" value="TreeGrafter"/>
</dbReference>
<feature type="region of interest" description="Disordered" evidence="2">
    <location>
        <begin position="156"/>
        <end position="183"/>
    </location>
</feature>
<feature type="compositionally biased region" description="Basic and acidic residues" evidence="2">
    <location>
        <begin position="465"/>
        <end position="481"/>
    </location>
</feature>
<feature type="domain" description="DUF4174" evidence="3">
    <location>
        <begin position="526"/>
        <end position="660"/>
    </location>
</feature>
<protein>
    <submittedName>
        <fullName evidence="4">Coiled-coil domain-containing protein 80</fullName>
    </submittedName>
</protein>
<comment type="caution">
    <text evidence="4">The sequence shown here is derived from an EMBL/GenBank/DDBJ whole genome shotgun (WGS) entry which is preliminary data.</text>
</comment>
<keyword evidence="1" id="KW-0732">Signal</keyword>
<feature type="region of interest" description="Disordered" evidence="2">
    <location>
        <begin position="654"/>
        <end position="674"/>
    </location>
</feature>
<dbReference type="GO" id="GO:0005604">
    <property type="term" value="C:basement membrane"/>
    <property type="evidence" value="ECO:0007669"/>
    <property type="project" value="TreeGrafter"/>
</dbReference>
<evidence type="ECO:0000256" key="1">
    <source>
        <dbReference type="ARBA" id="ARBA00022729"/>
    </source>
</evidence>
<feature type="region of interest" description="Disordered" evidence="2">
    <location>
        <begin position="396"/>
        <end position="517"/>
    </location>
</feature>
<evidence type="ECO:0000313" key="4">
    <source>
        <dbReference type="EMBL" id="KAK0143013.1"/>
    </source>
</evidence>
<dbReference type="Proteomes" id="UP001174136">
    <property type="component" value="Unassembled WGS sequence"/>
</dbReference>
<dbReference type="EMBL" id="JAOPHQ010003445">
    <property type="protein sequence ID" value="KAK0143013.1"/>
    <property type="molecule type" value="Genomic_DNA"/>
</dbReference>
<feature type="domain" description="DUF4174" evidence="3">
    <location>
        <begin position="683"/>
        <end position="813"/>
    </location>
</feature>
<dbReference type="AlphaFoldDB" id="A0AA47P007"/>
<feature type="compositionally biased region" description="Basic and acidic residues" evidence="2">
    <location>
        <begin position="654"/>
        <end position="667"/>
    </location>
</feature>
<feature type="compositionally biased region" description="Basic residues" evidence="2">
    <location>
        <begin position="490"/>
        <end position="510"/>
    </location>
</feature>
<feature type="domain" description="DUF4174" evidence="3">
    <location>
        <begin position="186"/>
        <end position="320"/>
    </location>
</feature>
<accession>A0AA47P007</accession>
<evidence type="ECO:0000313" key="5">
    <source>
        <dbReference type="Proteomes" id="UP001174136"/>
    </source>
</evidence>
<proteinExistence type="predicted"/>
<dbReference type="PANTHER" id="PTHR46792:SF1">
    <property type="entry name" value="COILED-COIL DOMAIN-CONTAINING 80-LIKE 2"/>
    <property type="match status" value="1"/>
</dbReference>
<evidence type="ECO:0000259" key="3">
    <source>
        <dbReference type="Pfam" id="PF13778"/>
    </source>
</evidence>
<dbReference type="Pfam" id="PF13778">
    <property type="entry name" value="DUF4174"/>
    <property type="match status" value="3"/>
</dbReference>
<gene>
    <name evidence="4" type="primary">CCDC80_1</name>
    <name evidence="4" type="ORF">N1851_018872</name>
</gene>
<feature type="compositionally biased region" description="Gly residues" evidence="2">
    <location>
        <begin position="407"/>
        <end position="428"/>
    </location>
</feature>
<reference evidence="4" key="1">
    <citation type="journal article" date="2023" name="Front. Mar. Sci.">
        <title>A new Merluccius polli reference genome to investigate the effects of global change in West African waters.</title>
        <authorList>
            <person name="Mateo J.L."/>
            <person name="Blanco-Fernandez C."/>
            <person name="Garcia-Vazquez E."/>
            <person name="Machado-Schiaffino G."/>
        </authorList>
    </citation>
    <scope>NUCLEOTIDE SEQUENCE</scope>
    <source>
        <strain evidence="4">C29</strain>
        <tissue evidence="4">Fin</tissue>
    </source>
</reference>
<sequence>MLVCQLTHAFTHLSLKLTCSSGGNTAEDLTQQAAAEVVTSSSSLSLTRKQFIAERKSGWDFGITFHPPNSEQLSFIIVAIRRFGRLKCLLTSVVTAFSRSDPSRMSVLYTCCFSFLVLVVLPGAGGQGGLSKDHLDPNTRDWGDYSDLQGLGHGLGLEQDREEEEEEEGGRGREESSSSLSPELEFLSDFAGKKRLWVITAPSRNDHYLRMMEKQLEDMEQEGLNCRLAERDTYIVTIIQNAMMEGRVQKTTLQGDTTVESLDPDTVSKLLHYLELTNQDREFSMLVLKKNLRVSERFPYPVRVDAVLELIDQFPARKLEKMTRKVSDLRCKVIKKRVLVKKRKTLKKKKPVLGAQRRGNVTLVVAAAAAAAPQRKLPVDKKAVLKSKIQDILRGRSRFVIRKTPPTGGGGGGGGAGGGGGGGGGGGASTTRGKEEVELSTPDGAAKAREESNFKRYVPLGVSRGAKERERNPDDKAEVQKKTNSGKNKNSSKKKGKGKKGKKGKGRGKKSNSEASEKDKAAFRDFLEVLRGNRRLMVISTPNKDAALFVQLQKENRKQHCDLALRKITVATMLGQGRDTTLTLHHYHLDSEAKFSRLADEFPEPGMISLLRTELGLSSSDLFSMTVTDYDLKRNRVFEAPPAASALLEHVDGFPSRRPEREREKKSPSACSTDQGAAADNVLLRFASKRRLLLVSTPSKEDFSYQQQLSAFSGQDCPMGIRHFALLKLIGTGAQAKGTVELFPLNGRSHSQVDPLSRDAVNDLREQLKVNKEYFSMLVVGKDGDVKAWFPSPMWSLDNIYDLVDSLDLRVQEEKLQASLGIHCAEDRGGGGDAEDGGYRGYREEHAEERYRYHRGEDR</sequence>
<name>A0AA47P007_MERPO</name>
<dbReference type="InterPro" id="IPR025232">
    <property type="entry name" value="DUF4174"/>
</dbReference>
<dbReference type="PANTHER" id="PTHR46792">
    <property type="entry name" value="COILED-COIL DOMAIN-CONTAINING PROTEIN 80"/>
    <property type="match status" value="1"/>
</dbReference>
<dbReference type="GO" id="GO:0030198">
    <property type="term" value="P:extracellular matrix organization"/>
    <property type="evidence" value="ECO:0007669"/>
    <property type="project" value="TreeGrafter"/>
</dbReference>
<keyword evidence="5" id="KW-1185">Reference proteome</keyword>
<evidence type="ECO:0000256" key="2">
    <source>
        <dbReference type="SAM" id="MobiDB-lite"/>
    </source>
</evidence>
<organism evidence="4 5">
    <name type="scientific">Merluccius polli</name>
    <name type="common">Benguela hake</name>
    <name type="synonym">Merluccius cadenati</name>
    <dbReference type="NCBI Taxonomy" id="89951"/>
    <lineage>
        <taxon>Eukaryota</taxon>
        <taxon>Metazoa</taxon>
        <taxon>Chordata</taxon>
        <taxon>Craniata</taxon>
        <taxon>Vertebrata</taxon>
        <taxon>Euteleostomi</taxon>
        <taxon>Actinopterygii</taxon>
        <taxon>Neopterygii</taxon>
        <taxon>Teleostei</taxon>
        <taxon>Neoteleostei</taxon>
        <taxon>Acanthomorphata</taxon>
        <taxon>Zeiogadaria</taxon>
        <taxon>Gadariae</taxon>
        <taxon>Gadiformes</taxon>
        <taxon>Gadoidei</taxon>
        <taxon>Merlucciidae</taxon>
        <taxon>Merluccius</taxon>
    </lineage>
</organism>